<feature type="region of interest" description="Disordered" evidence="1">
    <location>
        <begin position="151"/>
        <end position="190"/>
    </location>
</feature>
<proteinExistence type="predicted"/>
<dbReference type="EMBL" id="AC123897">
    <property type="protein sequence ID" value="AAX93037.1"/>
    <property type="molecule type" value="Genomic_DNA"/>
</dbReference>
<sequence>MDKTEIYPISCSGINLEDCLNIFPGKVSDFPCKYLGLPLHTRKLRKVDLQPLVDKVGSRIPGWKGRFFTSAGREVLVKNTLSLTPIYHLTILQQNKWLYKRIDLLEELSFGRVMNLKNLCTDAFEDTNHLAKECSFTNLVWNQGTSMGVNTRSNRRRGDMVSRNRHQYTPPDIDIGDKSRHTQSGATKADKRDLAPSLISSVFEEKGYRVINYMLVFYAAKSTTAR</sequence>
<gene>
    <name evidence="2" type="ordered locus">LOC_Os11g07220</name>
</gene>
<evidence type="ECO:0000256" key="1">
    <source>
        <dbReference type="SAM" id="MobiDB-lite"/>
    </source>
</evidence>
<evidence type="ECO:0000313" key="2">
    <source>
        <dbReference type="EMBL" id="AAX93037.1"/>
    </source>
</evidence>
<reference evidence="3" key="1">
    <citation type="journal article" date="2005" name="Nature">
        <title>The map-based sequence of the rice genome.</title>
        <authorList>
            <consortium name="International rice genome sequencing project (IRGSP)"/>
            <person name="Matsumoto T."/>
            <person name="Wu J."/>
            <person name="Kanamori H."/>
            <person name="Katayose Y."/>
            <person name="Fujisawa M."/>
            <person name="Namiki N."/>
            <person name="Mizuno H."/>
            <person name="Yamamoto K."/>
            <person name="Antonio B.A."/>
            <person name="Baba T."/>
            <person name="Sakata K."/>
            <person name="Nagamura Y."/>
            <person name="Aoki H."/>
            <person name="Arikawa K."/>
            <person name="Arita K."/>
            <person name="Bito T."/>
            <person name="Chiden Y."/>
            <person name="Fujitsuka N."/>
            <person name="Fukunaka R."/>
            <person name="Hamada M."/>
            <person name="Harada C."/>
            <person name="Hayashi A."/>
            <person name="Hijishita S."/>
            <person name="Honda M."/>
            <person name="Hosokawa S."/>
            <person name="Ichikawa Y."/>
            <person name="Idonuma A."/>
            <person name="Iijima M."/>
            <person name="Ikeda M."/>
            <person name="Ikeno M."/>
            <person name="Ito K."/>
            <person name="Ito S."/>
            <person name="Ito T."/>
            <person name="Ito Y."/>
            <person name="Ito Y."/>
            <person name="Iwabuchi A."/>
            <person name="Kamiya K."/>
            <person name="Karasawa W."/>
            <person name="Kurita K."/>
            <person name="Katagiri S."/>
            <person name="Kikuta A."/>
            <person name="Kobayashi H."/>
            <person name="Kobayashi N."/>
            <person name="Machita K."/>
            <person name="Maehara T."/>
            <person name="Masukawa M."/>
            <person name="Mizubayashi T."/>
            <person name="Mukai Y."/>
            <person name="Nagasaki H."/>
            <person name="Nagata Y."/>
            <person name="Naito S."/>
            <person name="Nakashima M."/>
            <person name="Nakama Y."/>
            <person name="Nakamichi Y."/>
            <person name="Nakamura M."/>
            <person name="Meguro A."/>
            <person name="Negishi M."/>
            <person name="Ohta I."/>
            <person name="Ohta T."/>
            <person name="Okamoto M."/>
            <person name="Ono N."/>
            <person name="Saji S."/>
            <person name="Sakaguchi M."/>
            <person name="Sakai K."/>
            <person name="Shibata M."/>
            <person name="Shimokawa T."/>
            <person name="Song J."/>
            <person name="Takazaki Y."/>
            <person name="Terasawa K."/>
            <person name="Tsugane M."/>
            <person name="Tsuji K."/>
            <person name="Ueda S."/>
            <person name="Waki K."/>
            <person name="Yamagata H."/>
            <person name="Yamamoto M."/>
            <person name="Yamamoto S."/>
            <person name="Yamane H."/>
            <person name="Yoshiki S."/>
            <person name="Yoshihara R."/>
            <person name="Yukawa K."/>
            <person name="Zhong H."/>
            <person name="Yano M."/>
            <person name="Yuan Q."/>
            <person name="Ouyang S."/>
            <person name="Liu J."/>
            <person name="Jones K.M."/>
            <person name="Gansberger K."/>
            <person name="Moffat K."/>
            <person name="Hill J."/>
            <person name="Bera J."/>
            <person name="Fadrosh D."/>
            <person name="Jin S."/>
            <person name="Johri S."/>
            <person name="Kim M."/>
            <person name="Overton L."/>
            <person name="Reardon M."/>
            <person name="Tsitrin T."/>
            <person name="Vuong H."/>
            <person name="Weaver B."/>
            <person name="Ciecko A."/>
            <person name="Tallon L."/>
            <person name="Jackson J."/>
            <person name="Pai G."/>
            <person name="Aken S.V."/>
            <person name="Utterback T."/>
            <person name="Reidmuller S."/>
            <person name="Feldblyum T."/>
            <person name="Hsiao J."/>
            <person name="Zismann V."/>
            <person name="Iobst S."/>
            <person name="de Vazeille A.R."/>
            <person name="Buell C.R."/>
            <person name="Ying K."/>
            <person name="Li Y."/>
            <person name="Lu T."/>
            <person name="Huang Y."/>
            <person name="Zhao Q."/>
            <person name="Feng Q."/>
            <person name="Zhang L."/>
            <person name="Zhu J."/>
            <person name="Weng Q."/>
            <person name="Mu J."/>
            <person name="Lu Y."/>
            <person name="Fan D."/>
            <person name="Liu Y."/>
            <person name="Guan J."/>
            <person name="Zhang Y."/>
            <person name="Yu S."/>
            <person name="Liu X."/>
            <person name="Zhang Y."/>
            <person name="Hong G."/>
            <person name="Han B."/>
            <person name="Choisne N."/>
            <person name="Demange N."/>
            <person name="Orjeda G."/>
            <person name="Samain S."/>
            <person name="Cattolico L."/>
            <person name="Pelletier E."/>
            <person name="Couloux A."/>
            <person name="Segurens B."/>
            <person name="Wincker P."/>
            <person name="D'Hont A."/>
            <person name="Scarpelli C."/>
            <person name="Weissenbach J."/>
            <person name="Salanoubat M."/>
            <person name="Quetier F."/>
            <person name="Yu Y."/>
            <person name="Kim H.R."/>
            <person name="Rambo T."/>
            <person name="Currie J."/>
            <person name="Collura K."/>
            <person name="Luo M."/>
            <person name="Yang T."/>
            <person name="Ammiraju J.S.S."/>
            <person name="Engler F."/>
            <person name="Soderlund C."/>
            <person name="Wing R.A."/>
            <person name="Palmer L.E."/>
            <person name="de la Bastide M."/>
            <person name="Spiegel L."/>
            <person name="Nascimento L."/>
            <person name="Zutavern T."/>
            <person name="O'Shaughnessy A."/>
            <person name="Dike S."/>
            <person name="Dedhia N."/>
            <person name="Preston R."/>
            <person name="Balija V."/>
            <person name="McCombie W.R."/>
            <person name="Chow T."/>
            <person name="Chen H."/>
            <person name="Chung M."/>
            <person name="Chen C."/>
            <person name="Shaw J."/>
            <person name="Wu H."/>
            <person name="Hsiao K."/>
            <person name="Chao Y."/>
            <person name="Chu M."/>
            <person name="Cheng C."/>
            <person name="Hour A."/>
            <person name="Lee P."/>
            <person name="Lin S."/>
            <person name="Lin Y."/>
            <person name="Liou J."/>
            <person name="Liu S."/>
            <person name="Hsing Y."/>
            <person name="Raghuvanshi S."/>
            <person name="Mohanty A."/>
            <person name="Bharti A.K."/>
            <person name="Gaur A."/>
            <person name="Gupta V."/>
            <person name="Kumar D."/>
            <person name="Ravi V."/>
            <person name="Vij S."/>
            <person name="Kapur A."/>
            <person name="Khurana P."/>
            <person name="Khurana P."/>
            <person name="Khurana J.P."/>
            <person name="Tyagi A.K."/>
            <person name="Gaikwad K."/>
            <person name="Singh A."/>
            <person name="Dalal V."/>
            <person name="Srivastava S."/>
            <person name="Dixit A."/>
            <person name="Pal A.K."/>
            <person name="Ghazi I.A."/>
            <person name="Yadav M."/>
            <person name="Pandit A."/>
            <person name="Bhargava A."/>
            <person name="Sureshbabu K."/>
            <person name="Batra K."/>
            <person name="Sharma T.R."/>
            <person name="Mohapatra T."/>
            <person name="Singh N.K."/>
            <person name="Messing J."/>
            <person name="Nelson A.B."/>
            <person name="Fuks G."/>
            <person name="Kavchok S."/>
            <person name="Keizer G."/>
            <person name="Linton E."/>
            <person name="Llaca V."/>
            <person name="Song R."/>
            <person name="Tanyolac B."/>
            <person name="Young S."/>
            <person name="Ho-Il K."/>
            <person name="Hahn J.H."/>
            <person name="Sangsakoo G."/>
            <person name="Vanavichit A."/>
            <person name="de Mattos Luiz.A.T."/>
            <person name="Zimmer P.D."/>
            <person name="Malone G."/>
            <person name="Dellagostin O."/>
            <person name="de Oliveira A.C."/>
            <person name="Bevan M."/>
            <person name="Bancroft I."/>
            <person name="Minx P."/>
            <person name="Cordum H."/>
            <person name="Wilson R."/>
            <person name="Cheng Z."/>
            <person name="Jin W."/>
            <person name="Jiang J."/>
            <person name="Leong S.A."/>
            <person name="Iwama H."/>
            <person name="Gojobori T."/>
            <person name="Itoh T."/>
            <person name="Niimura Y."/>
            <person name="Fujii Y."/>
            <person name="Habara T."/>
            <person name="Sakai H."/>
            <person name="Sato Y."/>
            <person name="Wilson G."/>
            <person name="Kumar K."/>
            <person name="McCouch S."/>
            <person name="Juretic N."/>
            <person name="Hoen D."/>
            <person name="Wright S."/>
            <person name="Bruskiewich R."/>
            <person name="Bureau T."/>
            <person name="Miyao A."/>
            <person name="Hirochika H."/>
            <person name="Nishikawa T."/>
            <person name="Kadowaki K."/>
            <person name="Sugiura M."/>
            <person name="Burr B."/>
            <person name="Sasaki T."/>
        </authorList>
    </citation>
    <scope>NUCLEOTIDE SEQUENCE [LARGE SCALE GENOMIC DNA]</scope>
    <source>
        <strain evidence="3">cv. Nipponbare</strain>
    </source>
</reference>
<dbReference type="PANTHER" id="PTHR33116:SF78">
    <property type="entry name" value="OS12G0587133 PROTEIN"/>
    <property type="match status" value="1"/>
</dbReference>
<dbReference type="AlphaFoldDB" id="Q2R9X9"/>
<organism evidence="2 3">
    <name type="scientific">Oryza sativa subsp. japonica</name>
    <name type="common">Rice</name>
    <dbReference type="NCBI Taxonomy" id="39947"/>
    <lineage>
        <taxon>Eukaryota</taxon>
        <taxon>Viridiplantae</taxon>
        <taxon>Streptophyta</taxon>
        <taxon>Embryophyta</taxon>
        <taxon>Tracheophyta</taxon>
        <taxon>Spermatophyta</taxon>
        <taxon>Magnoliopsida</taxon>
        <taxon>Liliopsida</taxon>
        <taxon>Poales</taxon>
        <taxon>Poaceae</taxon>
        <taxon>BOP clade</taxon>
        <taxon>Oryzoideae</taxon>
        <taxon>Oryzeae</taxon>
        <taxon>Oryzinae</taxon>
        <taxon>Oryza</taxon>
        <taxon>Oryza sativa</taxon>
    </lineage>
</organism>
<dbReference type="PANTHER" id="PTHR33116">
    <property type="entry name" value="REVERSE TRANSCRIPTASE ZINC-BINDING DOMAIN-CONTAINING PROTEIN-RELATED-RELATED"/>
    <property type="match status" value="1"/>
</dbReference>
<name>Q2R9X9_ORYSJ</name>
<accession>Q2R9X9</accession>
<reference evidence="3" key="2">
    <citation type="journal article" date="2008" name="Nucleic Acids Res.">
        <title>The rice annotation project database (RAP-DB): 2008 update.</title>
        <authorList>
            <consortium name="The rice annotation project (RAP)"/>
        </authorList>
    </citation>
    <scope>GENOME REANNOTATION</scope>
    <source>
        <strain evidence="3">cv. Nipponbare</strain>
    </source>
</reference>
<evidence type="ECO:0000313" key="3">
    <source>
        <dbReference type="Proteomes" id="UP000000763"/>
    </source>
</evidence>
<dbReference type="Proteomes" id="UP000000763">
    <property type="component" value="Chromosome 11"/>
</dbReference>
<protein>
    <submittedName>
        <fullName evidence="2">Uncharacterized protein</fullName>
    </submittedName>
</protein>